<name>A0A1E5LH08_9BACI</name>
<dbReference type="Pfam" id="PF00571">
    <property type="entry name" value="CBS"/>
    <property type="match status" value="2"/>
</dbReference>
<dbReference type="Proteomes" id="UP000095209">
    <property type="component" value="Unassembled WGS sequence"/>
</dbReference>
<evidence type="ECO:0000259" key="5">
    <source>
        <dbReference type="PROSITE" id="PS51371"/>
    </source>
</evidence>
<evidence type="ECO:0000313" key="7">
    <source>
        <dbReference type="Proteomes" id="UP000095209"/>
    </source>
</evidence>
<dbReference type="AlphaFoldDB" id="A0A1E5LH08"/>
<accession>A0A1E5LH08</accession>
<evidence type="ECO:0000256" key="1">
    <source>
        <dbReference type="ARBA" id="ARBA00022737"/>
    </source>
</evidence>
<dbReference type="SMART" id="SM00116">
    <property type="entry name" value="CBS"/>
    <property type="match status" value="2"/>
</dbReference>
<dbReference type="PANTHER" id="PTHR48108">
    <property type="entry name" value="CBS DOMAIN-CONTAINING PROTEIN CBSX2, CHLOROPLASTIC"/>
    <property type="match status" value="1"/>
</dbReference>
<feature type="domain" description="Cyclic nucleotide-binding" evidence="4">
    <location>
        <begin position="23"/>
        <end position="108"/>
    </location>
</feature>
<organism evidence="6 7">
    <name type="scientific">Bacillus solimangrovi</name>
    <dbReference type="NCBI Taxonomy" id="1305675"/>
    <lineage>
        <taxon>Bacteria</taxon>
        <taxon>Bacillati</taxon>
        <taxon>Bacillota</taxon>
        <taxon>Bacilli</taxon>
        <taxon>Bacillales</taxon>
        <taxon>Bacillaceae</taxon>
        <taxon>Bacillus</taxon>
    </lineage>
</organism>
<dbReference type="SUPFAM" id="SSF54631">
    <property type="entry name" value="CBS-domain pair"/>
    <property type="match status" value="1"/>
</dbReference>
<dbReference type="RefSeq" id="WP_069716678.1">
    <property type="nucleotide sequence ID" value="NZ_MJEH01000013.1"/>
</dbReference>
<dbReference type="Gene3D" id="3.10.580.10">
    <property type="entry name" value="CBS-domain"/>
    <property type="match status" value="1"/>
</dbReference>
<dbReference type="PROSITE" id="PS50042">
    <property type="entry name" value="CNMP_BINDING_3"/>
    <property type="match status" value="1"/>
</dbReference>
<dbReference type="Pfam" id="PF10335">
    <property type="entry name" value="DUF294_C"/>
    <property type="match status" value="1"/>
</dbReference>
<feature type="domain" description="CBS" evidence="5">
    <location>
        <begin position="247"/>
        <end position="304"/>
    </location>
</feature>
<proteinExistence type="predicted"/>
<evidence type="ECO:0000313" key="6">
    <source>
        <dbReference type="EMBL" id="OEH93336.1"/>
    </source>
</evidence>
<sequence>MKTQKKQGLDKEQIYQYVKGHPFFRGMAFSQVIQLLEQCEIQEYHTADVIFQVSKPRKGIILLLEGVAEIYLHHPHDEHIEVLEVVQSGGIIGFVSLANFIGVTSTTRYDEVVESRAIEETIGLYIPFEVLEQRWEDNSVQAYLLRSAVTRLNDIYISLGEQIQLAQRTGESERFMMRVQDLMTSPPLTVPLHKTVSQAASLMVQNKTSSVLVMEDGELVGIVTEQDLVKRFIVKEKSYGASLADIMTTNVEKISRFDYYYDALTKMILKGFKHLPVVDENDNVVGVVTFDDLMRKRNESMVKTIQRVEGAKEESLSSVKNGIYTVLETMINDEVPMTHTLQMVTSLYDRLVKRCVQLAVDSLKEKEGLTPPVAFSWYQMGSSGREEQFILTDQDHFLVYDNGLPEQEEDIRVYFEKLGSAIVEYLEVAGYERCKGKMMASEELWRGSLSRWQTRLRQWILQSTNDNILLAQNFFSFRKLYGDDDLHERFIIQNQEMLERSKIFLYRMAEVEKEHQVPSLEHPIRALFRLERKKIDIKKEILFPFHHSLQILSLAYGVVDGTPLQRITMLVEKGVLKQEFATDLKVAFNEIMNIYVRQKWSQHKREEETSSILHFVQITTREKDNLMLTLKTFRELQSSMLAEFSMH</sequence>
<keyword evidence="1" id="KW-0677">Repeat</keyword>
<dbReference type="InterPro" id="IPR046342">
    <property type="entry name" value="CBS_dom_sf"/>
</dbReference>
<dbReference type="Pfam" id="PF03445">
    <property type="entry name" value="DUF294"/>
    <property type="match status" value="1"/>
</dbReference>
<dbReference type="STRING" id="1305675.BFG57_12495"/>
<dbReference type="GO" id="GO:0008773">
    <property type="term" value="F:[protein-PII] uridylyltransferase activity"/>
    <property type="evidence" value="ECO:0007669"/>
    <property type="project" value="InterPro"/>
</dbReference>
<keyword evidence="2" id="KW-0010">Activator</keyword>
<dbReference type="InterPro" id="IPR018490">
    <property type="entry name" value="cNMP-bd_dom_sf"/>
</dbReference>
<protein>
    <submittedName>
        <fullName evidence="6">Signal transduction protein</fullName>
    </submittedName>
</protein>
<keyword evidence="7" id="KW-1185">Reference proteome</keyword>
<dbReference type="SUPFAM" id="SSF51206">
    <property type="entry name" value="cAMP-binding domain-like"/>
    <property type="match status" value="1"/>
</dbReference>
<feature type="domain" description="CBS" evidence="5">
    <location>
        <begin position="183"/>
        <end position="239"/>
    </location>
</feature>
<comment type="caution">
    <text evidence="6">The sequence shown here is derived from an EMBL/GenBank/DDBJ whole genome shotgun (WGS) entry which is preliminary data.</text>
</comment>
<dbReference type="OrthoDB" id="9810963at2"/>
<reference evidence="6 7" key="1">
    <citation type="submission" date="2016-08" db="EMBL/GenBank/DDBJ databases">
        <title>Genome of Bacillus solimangrovi GH2-4.</title>
        <authorList>
            <person name="Lim S."/>
            <person name="Kim B.-C."/>
        </authorList>
    </citation>
    <scope>NUCLEOTIDE SEQUENCE [LARGE SCALE GENOMIC DNA]</scope>
    <source>
        <strain evidence="6 7">GH2-4</strain>
    </source>
</reference>
<dbReference type="InterPro" id="IPR018821">
    <property type="entry name" value="DUF294_put_nucleoTrafse_sb-bd"/>
</dbReference>
<dbReference type="PROSITE" id="PS51371">
    <property type="entry name" value="CBS"/>
    <property type="match status" value="2"/>
</dbReference>
<dbReference type="PANTHER" id="PTHR48108:SF26">
    <property type="entry name" value="CBS DOMAIN-CONTAINING PROTEIN DDB_G0289609"/>
    <property type="match status" value="1"/>
</dbReference>
<dbReference type="InterPro" id="IPR000595">
    <property type="entry name" value="cNMP-bd_dom"/>
</dbReference>
<evidence type="ECO:0000259" key="4">
    <source>
        <dbReference type="PROSITE" id="PS50042"/>
    </source>
</evidence>
<dbReference type="InterPro" id="IPR014710">
    <property type="entry name" value="RmlC-like_jellyroll"/>
</dbReference>
<dbReference type="InterPro" id="IPR005105">
    <property type="entry name" value="GlnD_Uridyltrans_N"/>
</dbReference>
<dbReference type="Gene3D" id="2.60.120.10">
    <property type="entry name" value="Jelly Rolls"/>
    <property type="match status" value="1"/>
</dbReference>
<keyword evidence="3" id="KW-0129">CBS domain</keyword>
<dbReference type="InterPro" id="IPR000644">
    <property type="entry name" value="CBS_dom"/>
</dbReference>
<dbReference type="InterPro" id="IPR051462">
    <property type="entry name" value="CBS_domain-containing"/>
</dbReference>
<dbReference type="CDD" id="cd05401">
    <property type="entry name" value="NT_GlnE_GlnD_like"/>
    <property type="match status" value="1"/>
</dbReference>
<dbReference type="EMBL" id="MJEH01000013">
    <property type="protein sequence ID" value="OEH93336.1"/>
    <property type="molecule type" value="Genomic_DNA"/>
</dbReference>
<evidence type="ECO:0000256" key="3">
    <source>
        <dbReference type="PROSITE-ProRule" id="PRU00703"/>
    </source>
</evidence>
<evidence type="ECO:0000256" key="2">
    <source>
        <dbReference type="ARBA" id="ARBA00023159"/>
    </source>
</evidence>
<gene>
    <name evidence="6" type="ORF">BFG57_12495</name>
</gene>